<dbReference type="GeneID" id="25796023"/>
<dbReference type="EMBL" id="ABDF02000006">
    <property type="protein sequence ID" value="EHK23096.1"/>
    <property type="molecule type" value="Genomic_DNA"/>
</dbReference>
<protein>
    <submittedName>
        <fullName evidence="1">Uncharacterized protein</fullName>
    </submittedName>
</protein>
<proteinExistence type="predicted"/>
<gene>
    <name evidence="1" type="ORF">TRIVIDRAFT_60091</name>
</gene>
<organism evidence="1 2">
    <name type="scientific">Hypocrea virens (strain Gv29-8 / FGSC 10586)</name>
    <name type="common">Gliocladium virens</name>
    <name type="synonym">Trichoderma virens</name>
    <dbReference type="NCBI Taxonomy" id="413071"/>
    <lineage>
        <taxon>Eukaryota</taxon>
        <taxon>Fungi</taxon>
        <taxon>Dikarya</taxon>
        <taxon>Ascomycota</taxon>
        <taxon>Pezizomycotina</taxon>
        <taxon>Sordariomycetes</taxon>
        <taxon>Hypocreomycetidae</taxon>
        <taxon>Hypocreales</taxon>
        <taxon>Hypocreaceae</taxon>
        <taxon>Trichoderma</taxon>
    </lineage>
</organism>
<dbReference type="Proteomes" id="UP000007115">
    <property type="component" value="Unassembled WGS sequence"/>
</dbReference>
<dbReference type="AlphaFoldDB" id="G9MT54"/>
<name>G9MT54_HYPVG</name>
<dbReference type="VEuPathDB" id="FungiDB:TRIVIDRAFT_60091"/>
<dbReference type="HOGENOM" id="CLU_100665_0_0_1"/>
<keyword evidence="2" id="KW-1185">Reference proteome</keyword>
<accession>G9MT54</accession>
<evidence type="ECO:0000313" key="1">
    <source>
        <dbReference type="EMBL" id="EHK23096.1"/>
    </source>
</evidence>
<evidence type="ECO:0000313" key="2">
    <source>
        <dbReference type="Proteomes" id="UP000007115"/>
    </source>
</evidence>
<dbReference type="InParanoid" id="G9MT54"/>
<reference evidence="1 2" key="1">
    <citation type="journal article" date="2011" name="Genome Biol.">
        <title>Comparative genome sequence analysis underscores mycoparasitism as the ancestral life style of Trichoderma.</title>
        <authorList>
            <person name="Kubicek C.P."/>
            <person name="Herrera-Estrella A."/>
            <person name="Seidl-Seiboth V."/>
            <person name="Martinez D.A."/>
            <person name="Druzhinina I.S."/>
            <person name="Thon M."/>
            <person name="Zeilinger S."/>
            <person name="Casas-Flores S."/>
            <person name="Horwitz B.A."/>
            <person name="Mukherjee P.K."/>
            <person name="Mukherjee M."/>
            <person name="Kredics L."/>
            <person name="Alcaraz L.D."/>
            <person name="Aerts A."/>
            <person name="Antal Z."/>
            <person name="Atanasova L."/>
            <person name="Cervantes-Badillo M.G."/>
            <person name="Challacombe J."/>
            <person name="Chertkov O."/>
            <person name="McCluskey K."/>
            <person name="Coulpier F."/>
            <person name="Deshpande N."/>
            <person name="von Doehren H."/>
            <person name="Ebbole D.J."/>
            <person name="Esquivel-Naranjo E.U."/>
            <person name="Fekete E."/>
            <person name="Flipphi M."/>
            <person name="Glaser F."/>
            <person name="Gomez-Rodriguez E.Y."/>
            <person name="Gruber S."/>
            <person name="Han C."/>
            <person name="Henrissat B."/>
            <person name="Hermosa R."/>
            <person name="Hernandez-Onate M."/>
            <person name="Karaffa L."/>
            <person name="Kosti I."/>
            <person name="Le Crom S."/>
            <person name="Lindquist E."/>
            <person name="Lucas S."/>
            <person name="Luebeck M."/>
            <person name="Luebeck P.S."/>
            <person name="Margeot A."/>
            <person name="Metz B."/>
            <person name="Misra M."/>
            <person name="Nevalainen H."/>
            <person name="Omann M."/>
            <person name="Packer N."/>
            <person name="Perrone G."/>
            <person name="Uresti-Rivera E.E."/>
            <person name="Salamov A."/>
            <person name="Schmoll M."/>
            <person name="Seiboth B."/>
            <person name="Shapiro H."/>
            <person name="Sukno S."/>
            <person name="Tamayo-Ramos J.A."/>
            <person name="Tisch D."/>
            <person name="Wiest A."/>
            <person name="Wilkinson H.H."/>
            <person name="Zhang M."/>
            <person name="Coutinho P.M."/>
            <person name="Kenerley C.M."/>
            <person name="Monte E."/>
            <person name="Baker S.E."/>
            <person name="Grigoriev I.V."/>
        </authorList>
    </citation>
    <scope>NUCLEOTIDE SEQUENCE [LARGE SCALE GENOMIC DNA]</scope>
    <source>
        <strain evidence="2">Gv29-8 / FGSC 10586</strain>
    </source>
</reference>
<sequence>MALVLPPSVDHFNSLPGIAESNESFQTHCTQKMLSDICAVFVKHKAQHIYGLALVHQHFDLETDEKLVNIGNVAVPLKTGSVSTTIAATRWAFSGESVIPYEFSTEARQIDMDQHHDFIYELGKLIHSCGLSDHLGLCSLDSIADTTKGPTMEFTSGRANITLPFDIDPENGQSVEAAWQDQSREWLDLPNASRAAKQVQILVISHITNIPEPSRLTDMVTYPIYQQQRARSRAIVYLCLD</sequence>
<dbReference type="OrthoDB" id="2322999at2759"/>
<dbReference type="OMA" id="IEALWIF"/>
<comment type="caution">
    <text evidence="1">The sequence shown here is derived from an EMBL/GenBank/DDBJ whole genome shotgun (WGS) entry which is preliminary data.</text>
</comment>
<dbReference type="eggNOG" id="ENOG502SPRM">
    <property type="taxonomic scope" value="Eukaryota"/>
</dbReference>
<dbReference type="RefSeq" id="XP_013957294.1">
    <property type="nucleotide sequence ID" value="XM_014101819.1"/>
</dbReference>
<dbReference type="STRING" id="413071.G9MT54"/>